<evidence type="ECO:0000259" key="6">
    <source>
        <dbReference type="Pfam" id="PF25568"/>
    </source>
</evidence>
<dbReference type="Proteomes" id="UP000467840">
    <property type="component" value="Chromosome 3"/>
</dbReference>
<dbReference type="Gene3D" id="6.10.280.40">
    <property type="match status" value="1"/>
</dbReference>
<name>A0A6A6KFW5_HEVBR</name>
<evidence type="ECO:0000313" key="8">
    <source>
        <dbReference type="Proteomes" id="UP000467840"/>
    </source>
</evidence>
<dbReference type="GO" id="GO:0005524">
    <property type="term" value="F:ATP binding"/>
    <property type="evidence" value="ECO:0007669"/>
    <property type="project" value="InterPro"/>
</dbReference>
<dbReference type="Pfam" id="PF00004">
    <property type="entry name" value="AAA"/>
    <property type="match status" value="1"/>
</dbReference>
<dbReference type="InterPro" id="IPR058017">
    <property type="entry name" value="At3g28540-like_C"/>
</dbReference>
<feature type="domain" description="AAA+ ATPase At3g28540-like C-terminal" evidence="6">
    <location>
        <begin position="358"/>
        <end position="424"/>
    </location>
</feature>
<feature type="domain" description="AAA-type ATPase N-terminal" evidence="5">
    <location>
        <begin position="33"/>
        <end position="115"/>
    </location>
</feature>
<dbReference type="Gene3D" id="3.40.50.300">
    <property type="entry name" value="P-loop containing nucleotide triphosphate hydrolases"/>
    <property type="match status" value="1"/>
</dbReference>
<keyword evidence="2" id="KW-0378">Hydrolase</keyword>
<comment type="cofactor">
    <cofactor evidence="1">
        <name>Mg(2+)</name>
        <dbReference type="ChEBI" id="CHEBI:18420"/>
    </cofactor>
</comment>
<evidence type="ECO:0000256" key="1">
    <source>
        <dbReference type="ARBA" id="ARBA00001946"/>
    </source>
</evidence>
<evidence type="ECO:0000256" key="2">
    <source>
        <dbReference type="ARBA" id="ARBA00022801"/>
    </source>
</evidence>
<protein>
    <recommendedName>
        <fullName evidence="9">AAA+ ATPase domain-containing protein</fullName>
    </recommendedName>
</protein>
<comment type="caution">
    <text evidence="7">The sequence shown here is derived from an EMBL/GenBank/DDBJ whole genome shotgun (WGS) entry which is preliminary data.</text>
</comment>
<dbReference type="PANTHER" id="PTHR23070">
    <property type="entry name" value="BCS1 AAA-TYPE ATPASE"/>
    <property type="match status" value="1"/>
</dbReference>
<dbReference type="AlphaFoldDB" id="A0A6A6KFW5"/>
<organism evidence="7 8">
    <name type="scientific">Hevea brasiliensis</name>
    <name type="common">Para rubber tree</name>
    <name type="synonym">Siphonia brasiliensis</name>
    <dbReference type="NCBI Taxonomy" id="3981"/>
    <lineage>
        <taxon>Eukaryota</taxon>
        <taxon>Viridiplantae</taxon>
        <taxon>Streptophyta</taxon>
        <taxon>Embryophyta</taxon>
        <taxon>Tracheophyta</taxon>
        <taxon>Spermatophyta</taxon>
        <taxon>Magnoliopsida</taxon>
        <taxon>eudicotyledons</taxon>
        <taxon>Gunneridae</taxon>
        <taxon>Pentapetalae</taxon>
        <taxon>rosids</taxon>
        <taxon>fabids</taxon>
        <taxon>Malpighiales</taxon>
        <taxon>Euphorbiaceae</taxon>
        <taxon>Crotonoideae</taxon>
        <taxon>Micrandreae</taxon>
        <taxon>Hevea</taxon>
    </lineage>
</organism>
<dbReference type="InterPro" id="IPR027417">
    <property type="entry name" value="P-loop_NTPase"/>
</dbReference>
<sequence length="429" mass="49486">MFSSLNTQITAKGFNRVASVAASAMLIVPSIYRIQKYFFSSLSEEQTIVIEDDQEWGSLNEEFRAVDIYLGTIVSYSFERLRVMKDRDMRKLVCSLDINQEIVDVFQNARVKWRLKFRHVEATDHRREHFIRFYELSFQKKHQETVLNSYMPYISERSKAIREECKAITLYQVGSEYTVDFDHPITFETLAMDSEIKATVLNDLNTFRNVGKAKECYRSNGKAWKRGYLLYGPPGTGKSSLIAAMANHLKYDIYDFDLSGVENNPGEYLWSMVRNSSSKSMLVFEDIDSSIKLQNPESEDQPGRSGHYMETLLTLLNEAWSCCGDGQIIVLTTTQKEMLEPQLLKPGLIDLQIHMSYCTISAFNQLAFNHFGIRHHRLFEDIEGLIQKVEITLAEVAVELMKSRDAEVSLHGLVRLLHKKLAEKEYLQN</sequence>
<dbReference type="GO" id="GO:0016887">
    <property type="term" value="F:ATP hydrolysis activity"/>
    <property type="evidence" value="ECO:0007669"/>
    <property type="project" value="InterPro"/>
</dbReference>
<dbReference type="InterPro" id="IPR025753">
    <property type="entry name" value="AAA_N_dom"/>
</dbReference>
<evidence type="ECO:0000259" key="4">
    <source>
        <dbReference type="Pfam" id="PF00004"/>
    </source>
</evidence>
<feature type="domain" description="ATPase AAA-type core" evidence="4">
    <location>
        <begin position="228"/>
        <end position="356"/>
    </location>
</feature>
<dbReference type="Pfam" id="PF14363">
    <property type="entry name" value="AAA_assoc"/>
    <property type="match status" value="1"/>
</dbReference>
<dbReference type="InterPro" id="IPR050747">
    <property type="entry name" value="Mitochondrial_chaperone_BCS1"/>
</dbReference>
<dbReference type="InterPro" id="IPR003959">
    <property type="entry name" value="ATPase_AAA_core"/>
</dbReference>
<dbReference type="EMBL" id="JAAGAX010000017">
    <property type="protein sequence ID" value="KAF2287324.1"/>
    <property type="molecule type" value="Genomic_DNA"/>
</dbReference>
<evidence type="ECO:0008006" key="9">
    <source>
        <dbReference type="Google" id="ProtNLM"/>
    </source>
</evidence>
<keyword evidence="3" id="KW-0460">Magnesium</keyword>
<dbReference type="SUPFAM" id="SSF52540">
    <property type="entry name" value="P-loop containing nucleoside triphosphate hydrolases"/>
    <property type="match status" value="1"/>
</dbReference>
<accession>A0A6A6KFW5</accession>
<gene>
    <name evidence="7" type="ORF">GH714_039633</name>
</gene>
<dbReference type="Pfam" id="PF25568">
    <property type="entry name" value="AAA_lid_At3g28540"/>
    <property type="match status" value="1"/>
</dbReference>
<reference evidence="7 8" key="1">
    <citation type="journal article" date="2020" name="Mol. Plant">
        <title>The Chromosome-Based Rubber Tree Genome Provides New Insights into Spurge Genome Evolution and Rubber Biosynthesis.</title>
        <authorList>
            <person name="Liu J."/>
            <person name="Shi C."/>
            <person name="Shi C.C."/>
            <person name="Li W."/>
            <person name="Zhang Q.J."/>
            <person name="Zhang Y."/>
            <person name="Li K."/>
            <person name="Lu H.F."/>
            <person name="Shi C."/>
            <person name="Zhu S.T."/>
            <person name="Xiao Z.Y."/>
            <person name="Nan H."/>
            <person name="Yue Y."/>
            <person name="Zhu X.G."/>
            <person name="Wu Y."/>
            <person name="Hong X.N."/>
            <person name="Fan G.Y."/>
            <person name="Tong Y."/>
            <person name="Zhang D."/>
            <person name="Mao C.L."/>
            <person name="Liu Y.L."/>
            <person name="Hao S.J."/>
            <person name="Liu W.Q."/>
            <person name="Lv M.Q."/>
            <person name="Zhang H.B."/>
            <person name="Liu Y."/>
            <person name="Hu-Tang G.R."/>
            <person name="Wang J.P."/>
            <person name="Wang J.H."/>
            <person name="Sun Y.H."/>
            <person name="Ni S.B."/>
            <person name="Chen W.B."/>
            <person name="Zhang X.C."/>
            <person name="Jiao Y.N."/>
            <person name="Eichler E.E."/>
            <person name="Li G.H."/>
            <person name="Liu X."/>
            <person name="Gao L.Z."/>
        </authorList>
    </citation>
    <scope>NUCLEOTIDE SEQUENCE [LARGE SCALE GENOMIC DNA]</scope>
    <source>
        <strain evidence="8">cv. GT1</strain>
        <tissue evidence="7">Leaf</tissue>
    </source>
</reference>
<evidence type="ECO:0000256" key="3">
    <source>
        <dbReference type="ARBA" id="ARBA00022842"/>
    </source>
</evidence>
<evidence type="ECO:0000313" key="7">
    <source>
        <dbReference type="EMBL" id="KAF2287324.1"/>
    </source>
</evidence>
<evidence type="ECO:0000259" key="5">
    <source>
        <dbReference type="Pfam" id="PF14363"/>
    </source>
</evidence>
<keyword evidence="8" id="KW-1185">Reference proteome</keyword>
<proteinExistence type="predicted"/>